<evidence type="ECO:0000313" key="3">
    <source>
        <dbReference type="EMBL" id="KAJ6648388.1"/>
    </source>
</evidence>
<evidence type="ECO:0000256" key="1">
    <source>
        <dbReference type="SAM" id="SignalP"/>
    </source>
</evidence>
<accession>A0A9Q0NE15</accession>
<dbReference type="SUPFAM" id="SSF53474">
    <property type="entry name" value="alpha/beta-Hydrolases"/>
    <property type="match status" value="1"/>
</dbReference>
<keyword evidence="1" id="KW-0732">Signal</keyword>
<dbReference type="InterPro" id="IPR002921">
    <property type="entry name" value="Fungal_lipase-type"/>
</dbReference>
<feature type="domain" description="Fungal lipase-type" evidence="2">
    <location>
        <begin position="124"/>
        <end position="259"/>
    </location>
</feature>
<dbReference type="Gene3D" id="3.40.50.1820">
    <property type="entry name" value="alpha/beta hydrolase"/>
    <property type="match status" value="1"/>
</dbReference>
<dbReference type="CDD" id="cd00519">
    <property type="entry name" value="Lipase_3"/>
    <property type="match status" value="1"/>
</dbReference>
<feature type="signal peptide" evidence="1">
    <location>
        <begin position="1"/>
        <end position="18"/>
    </location>
</feature>
<dbReference type="PANTHER" id="PTHR45856">
    <property type="entry name" value="ALPHA/BETA-HYDROLASES SUPERFAMILY PROTEIN"/>
    <property type="match status" value="1"/>
</dbReference>
<dbReference type="EMBL" id="WJQU01000001">
    <property type="protein sequence ID" value="KAJ6648388.1"/>
    <property type="molecule type" value="Genomic_DNA"/>
</dbReference>
<reference evidence="3" key="1">
    <citation type="submission" date="2022-07" db="EMBL/GenBank/DDBJ databases">
        <authorList>
            <person name="Trinca V."/>
            <person name="Uliana J.V.C."/>
            <person name="Torres T.T."/>
            <person name="Ward R.J."/>
            <person name="Monesi N."/>
        </authorList>
    </citation>
    <scope>NUCLEOTIDE SEQUENCE</scope>
    <source>
        <strain evidence="3">HSMRA1968</strain>
        <tissue evidence="3">Whole embryos</tissue>
    </source>
</reference>
<dbReference type="InterPro" id="IPR051218">
    <property type="entry name" value="Sec_MonoDiacylglyc_Lipase"/>
</dbReference>
<organism evidence="3 4">
    <name type="scientific">Pseudolycoriella hygida</name>
    <dbReference type="NCBI Taxonomy" id="35572"/>
    <lineage>
        <taxon>Eukaryota</taxon>
        <taxon>Metazoa</taxon>
        <taxon>Ecdysozoa</taxon>
        <taxon>Arthropoda</taxon>
        <taxon>Hexapoda</taxon>
        <taxon>Insecta</taxon>
        <taxon>Pterygota</taxon>
        <taxon>Neoptera</taxon>
        <taxon>Endopterygota</taxon>
        <taxon>Diptera</taxon>
        <taxon>Nematocera</taxon>
        <taxon>Sciaroidea</taxon>
        <taxon>Sciaridae</taxon>
        <taxon>Pseudolycoriella</taxon>
    </lineage>
</organism>
<dbReference type="OrthoDB" id="5866690at2759"/>
<protein>
    <submittedName>
        <fullName evidence="3">Lipase</fullName>
    </submittedName>
</protein>
<comment type="caution">
    <text evidence="3">The sequence shown here is derived from an EMBL/GenBank/DDBJ whole genome shotgun (WGS) entry which is preliminary data.</text>
</comment>
<evidence type="ECO:0000259" key="2">
    <source>
        <dbReference type="Pfam" id="PF01764"/>
    </source>
</evidence>
<evidence type="ECO:0000313" key="4">
    <source>
        <dbReference type="Proteomes" id="UP001151699"/>
    </source>
</evidence>
<dbReference type="PANTHER" id="PTHR45856:SF11">
    <property type="entry name" value="FUNGAL LIPASE-LIKE DOMAIN-CONTAINING PROTEIN"/>
    <property type="match status" value="1"/>
</dbReference>
<sequence>MISNSIFTLCLISSIVLCDILPSPDTAAVLKLLSLMNSVDFLDGPKSVSNAKTTPTTNTQPILDQIKYYNFYAAAMYCQYQLNDLSCTPCQEFVKDVVYHTIIMNNDTDCTTLITVSSTRKEIVVAFRGTMNIWNILLDLDTMATTYPNLPSGVKLHAGFHTAAMSLYNNVVKTVDSLRGQYSGYKIVIVGHSLGGAMARVTQFYFLALNQFPGAIYECYTFGEPRSGNRAYADYMNSQHITTARVVHKADIVPHVPPTSLLTTKALGDYYVHCETEYWYVDENNQRFCDPHTYEDPTCSNSIGPFYTILDHASYLGLSYNPCVIGQPAPWLAIPFDILQPVGKIPPLPSFISKFLGYVADIAVDLLDPIIGW</sequence>
<gene>
    <name evidence="3" type="primary">LIP_5</name>
    <name evidence="3" type="ORF">Bhyg_03616</name>
</gene>
<dbReference type="AlphaFoldDB" id="A0A9Q0NE15"/>
<keyword evidence="4" id="KW-1185">Reference proteome</keyword>
<dbReference type="InterPro" id="IPR029058">
    <property type="entry name" value="AB_hydrolase_fold"/>
</dbReference>
<name>A0A9Q0NE15_9DIPT</name>
<feature type="chain" id="PRO_5040219520" evidence="1">
    <location>
        <begin position="19"/>
        <end position="373"/>
    </location>
</feature>
<dbReference type="Pfam" id="PF01764">
    <property type="entry name" value="Lipase_3"/>
    <property type="match status" value="1"/>
</dbReference>
<dbReference type="Proteomes" id="UP001151699">
    <property type="component" value="Chromosome A"/>
</dbReference>
<dbReference type="GO" id="GO:0006629">
    <property type="term" value="P:lipid metabolic process"/>
    <property type="evidence" value="ECO:0007669"/>
    <property type="project" value="InterPro"/>
</dbReference>
<proteinExistence type="predicted"/>